<dbReference type="EMBL" id="CP134146">
    <property type="protein sequence ID" value="WNC69954.1"/>
    <property type="molecule type" value="Genomic_DNA"/>
</dbReference>
<evidence type="ECO:0000313" key="2">
    <source>
        <dbReference type="Proteomes" id="UP001248581"/>
    </source>
</evidence>
<dbReference type="PROSITE" id="PS51257">
    <property type="entry name" value="PROKAR_LIPOPROTEIN"/>
    <property type="match status" value="1"/>
</dbReference>
<organism evidence="1 2">
    <name type="scientific">Thalassotalea nanhaiensis</name>
    <dbReference type="NCBI Taxonomy" id="3065648"/>
    <lineage>
        <taxon>Bacteria</taxon>
        <taxon>Pseudomonadati</taxon>
        <taxon>Pseudomonadota</taxon>
        <taxon>Gammaproteobacteria</taxon>
        <taxon>Alteromonadales</taxon>
        <taxon>Colwelliaceae</taxon>
        <taxon>Thalassotalea</taxon>
    </lineage>
</organism>
<reference evidence="2" key="1">
    <citation type="submission" date="2023-09" db="EMBL/GenBank/DDBJ databases">
        <authorList>
            <person name="Li S."/>
            <person name="Li X."/>
            <person name="Zhang C."/>
            <person name="Zhao Z."/>
        </authorList>
    </citation>
    <scope>NUCLEOTIDE SEQUENCE [LARGE SCALE GENOMIC DNA]</scope>
    <source>
        <strain evidence="2">SQ345</strain>
    </source>
</reference>
<dbReference type="RefSeq" id="WP_348389096.1">
    <property type="nucleotide sequence ID" value="NZ_CP134146.1"/>
</dbReference>
<gene>
    <name evidence="1" type="ORF">RI845_07405</name>
</gene>
<sequence length="137" mass="15638">MKYITVMALVFLSFGCKTTTKPTATDTTLPTTTVTTNDPVSDKKKSWSCKEIFGNDHSEVVRLDAYPDEYMGEVYFDGEYESATYRKDGLKRYWNFGEDGRHQIQIRANGTAYYHDFSNAADGEKVDSELTLECKRI</sequence>
<keyword evidence="2" id="KW-1185">Reference proteome</keyword>
<evidence type="ECO:0000313" key="1">
    <source>
        <dbReference type="EMBL" id="WNC69954.1"/>
    </source>
</evidence>
<protein>
    <recommendedName>
        <fullName evidence="3">C-type lysozyme inhibitor domain-containing protein</fullName>
    </recommendedName>
</protein>
<evidence type="ECO:0008006" key="3">
    <source>
        <dbReference type="Google" id="ProtNLM"/>
    </source>
</evidence>
<proteinExistence type="predicted"/>
<dbReference type="Proteomes" id="UP001248581">
    <property type="component" value="Chromosome"/>
</dbReference>
<name>A0ABY9TN25_9GAMM</name>
<accession>A0ABY9TN25</accession>